<evidence type="ECO:0000256" key="1">
    <source>
        <dbReference type="ARBA" id="ARBA00004123"/>
    </source>
</evidence>
<dbReference type="AlphaFoldDB" id="A0AAJ7NAM6"/>
<dbReference type="Pfam" id="PF04939">
    <property type="entry name" value="RRS1"/>
    <property type="match status" value="1"/>
</dbReference>
<gene>
    <name evidence="8" type="primary">LOC108628501</name>
</gene>
<organism evidence="7 8">
    <name type="scientific">Ceratina calcarata</name>
    <dbReference type="NCBI Taxonomy" id="156304"/>
    <lineage>
        <taxon>Eukaryota</taxon>
        <taxon>Metazoa</taxon>
        <taxon>Ecdysozoa</taxon>
        <taxon>Arthropoda</taxon>
        <taxon>Hexapoda</taxon>
        <taxon>Insecta</taxon>
        <taxon>Pterygota</taxon>
        <taxon>Neoptera</taxon>
        <taxon>Endopterygota</taxon>
        <taxon>Hymenoptera</taxon>
        <taxon>Apocrita</taxon>
        <taxon>Aculeata</taxon>
        <taxon>Apoidea</taxon>
        <taxon>Anthophila</taxon>
        <taxon>Apidae</taxon>
        <taxon>Ceratina</taxon>
        <taxon>Zadontomerus</taxon>
    </lineage>
</organism>
<reference evidence="8" key="1">
    <citation type="submission" date="2025-08" db="UniProtKB">
        <authorList>
            <consortium name="RefSeq"/>
        </authorList>
    </citation>
    <scope>IDENTIFICATION</scope>
    <source>
        <tissue evidence="8">Whole body</tissue>
    </source>
</reference>
<accession>A0AAJ7NAM6</accession>
<proteinExistence type="inferred from homology"/>
<feature type="compositionally biased region" description="Basic and acidic residues" evidence="6">
    <location>
        <begin position="253"/>
        <end position="268"/>
    </location>
</feature>
<dbReference type="GeneID" id="108628501"/>
<evidence type="ECO:0000256" key="4">
    <source>
        <dbReference type="ARBA" id="ARBA00023242"/>
    </source>
</evidence>
<dbReference type="InterPro" id="IPR007023">
    <property type="entry name" value="Ribosom_reg"/>
</dbReference>
<evidence type="ECO:0000256" key="3">
    <source>
        <dbReference type="ARBA" id="ARBA00022517"/>
    </source>
</evidence>
<comment type="similarity">
    <text evidence="2 5">Belongs to the RRS1 family.</text>
</comment>
<dbReference type="GO" id="GO:0005634">
    <property type="term" value="C:nucleus"/>
    <property type="evidence" value="ECO:0007669"/>
    <property type="project" value="UniProtKB-SubCell"/>
</dbReference>
<keyword evidence="4 5" id="KW-0539">Nucleus</keyword>
<dbReference type="KEGG" id="ccal:108628501"/>
<feature type="region of interest" description="Disordered" evidence="6">
    <location>
        <begin position="246"/>
        <end position="334"/>
    </location>
</feature>
<evidence type="ECO:0000313" key="8">
    <source>
        <dbReference type="RefSeq" id="XP_017885968.1"/>
    </source>
</evidence>
<evidence type="ECO:0000256" key="2">
    <source>
        <dbReference type="ARBA" id="ARBA00010077"/>
    </source>
</evidence>
<feature type="compositionally biased region" description="Basic residues" evidence="6">
    <location>
        <begin position="294"/>
        <end position="319"/>
    </location>
</feature>
<keyword evidence="3 5" id="KW-0690">Ribosome biogenesis</keyword>
<dbReference type="GO" id="GO:0042254">
    <property type="term" value="P:ribosome biogenesis"/>
    <property type="evidence" value="ECO:0007669"/>
    <property type="project" value="UniProtKB-KW"/>
</dbReference>
<comment type="subcellular location">
    <subcellularLocation>
        <location evidence="1 5">Nucleus</location>
    </subcellularLocation>
</comment>
<dbReference type="RefSeq" id="XP_017885968.1">
    <property type="nucleotide sequence ID" value="XM_018030479.2"/>
</dbReference>
<dbReference type="Proteomes" id="UP000694925">
    <property type="component" value="Unplaced"/>
</dbReference>
<sequence>MEVIKSILENDTQEDSRKSTVVNKDIETDLGTLLALDYNSLDLKAMKSQSEQYLKSLTRDNVQILINKIWDLPAERVDEVIVAKLPKQVFVLPRARQIPKPKALTKWQQYAKEKGIKSKKKSKSKLQWDEELQKWIPTFGYKRNKAMEQKEWLVEVNDDKKSMEDTFAAAKVAKEERKSKNELQRLRNIAKAKNIKLPKVGLPTREHFPDAQQLSQAVTIARTSTASLGKFQERLPKEKDAKGIAKQVPGMKRKAEEVPRNLHDEKKRNANLADNILKGKTKILREDFSVPKTKPAKVQKKKGKKGLKSQGAKKPKAGKGQRDMRLKAGGRKRR</sequence>
<name>A0AAJ7NAM6_9HYME</name>
<protein>
    <recommendedName>
        <fullName evidence="5">Ribosome biogenesis regulatory protein</fullName>
    </recommendedName>
</protein>
<evidence type="ECO:0000256" key="5">
    <source>
        <dbReference type="RuleBase" id="RU364132"/>
    </source>
</evidence>
<evidence type="ECO:0000256" key="6">
    <source>
        <dbReference type="SAM" id="MobiDB-lite"/>
    </source>
</evidence>
<evidence type="ECO:0000313" key="7">
    <source>
        <dbReference type="Proteomes" id="UP000694925"/>
    </source>
</evidence>
<keyword evidence="7" id="KW-1185">Reference proteome</keyword>
<comment type="function">
    <text evidence="5">Involved in ribosomal large subunit assembly.</text>
</comment>